<dbReference type="OrthoDB" id="426718at2759"/>
<feature type="compositionally biased region" description="Basic and acidic residues" evidence="1">
    <location>
        <begin position="373"/>
        <end position="384"/>
    </location>
</feature>
<name>A0A8H8U403_9HELO</name>
<accession>A0A8H8U403</accession>
<dbReference type="GeneID" id="41980602"/>
<proteinExistence type="predicted"/>
<organism evidence="2 3">
    <name type="scientific">Lachnellula hyalina</name>
    <dbReference type="NCBI Taxonomy" id="1316788"/>
    <lineage>
        <taxon>Eukaryota</taxon>
        <taxon>Fungi</taxon>
        <taxon>Dikarya</taxon>
        <taxon>Ascomycota</taxon>
        <taxon>Pezizomycotina</taxon>
        <taxon>Leotiomycetes</taxon>
        <taxon>Helotiales</taxon>
        <taxon>Lachnaceae</taxon>
        <taxon>Lachnellula</taxon>
    </lineage>
</organism>
<evidence type="ECO:0000256" key="1">
    <source>
        <dbReference type="SAM" id="MobiDB-lite"/>
    </source>
</evidence>
<protein>
    <submittedName>
        <fullName evidence="2">Uncharacterized protein</fullName>
    </submittedName>
</protein>
<reference evidence="2 3" key="1">
    <citation type="submission" date="2018-05" db="EMBL/GenBank/DDBJ databases">
        <title>Genome sequencing and assembly of the regulated plant pathogen Lachnellula willkommii and related sister species for the development of diagnostic species identification markers.</title>
        <authorList>
            <person name="Giroux E."/>
            <person name="Bilodeau G."/>
        </authorList>
    </citation>
    <scope>NUCLEOTIDE SEQUENCE [LARGE SCALE GENOMIC DNA]</scope>
    <source>
        <strain evidence="2 3">CBS 185.66</strain>
    </source>
</reference>
<dbReference type="EMBL" id="QGMH01000004">
    <property type="protein sequence ID" value="TVY30823.1"/>
    <property type="molecule type" value="Genomic_DNA"/>
</dbReference>
<dbReference type="PANTHER" id="PTHR37490:SF3">
    <property type="entry name" value="DUF3431 DOMAIN CONTAINING PROTEIN"/>
    <property type="match status" value="1"/>
</dbReference>
<gene>
    <name evidence="2" type="ORF">LHYA1_G000404</name>
</gene>
<dbReference type="Proteomes" id="UP000431533">
    <property type="component" value="Unassembled WGS sequence"/>
</dbReference>
<comment type="caution">
    <text evidence="2">The sequence shown here is derived from an EMBL/GenBank/DDBJ whole genome shotgun (WGS) entry which is preliminary data.</text>
</comment>
<sequence length="471" mass="54401">MVKGTPPLGVLFMKRIAFSELVFSTQDFQQCHEFHTLSFFRPGKMLSPVSNRHRTSRVLLSLSAAIFLFICFVSRRHMHELPIEVIEQHAVKQSGGAYRVPKGALPSVNLVVAATSNEDYSWAKIDLKVPGMVVVPYIADNMSAPHHPQMNKGHEAMMYLQYFYDFYDNLPDISILVHSQSHSWHVDDILDQSMIFSLNHLDLREVQQRQFLNLRVTWGFGCMTGAINTTRVNEESGVLPEQKEMQEAFRANFNLYDIPEILATPCCSQIAVTKERILSVPKEQYKHHIDWLLHTPLEDAISGRTWEHMWQYLFLQKAIDCPLEHKAYCRLYHICFGGREQYDEYIELQQGAQKLDEELSKINEFEEHWEAHVKEKEEDAKENGENNEDDKENGENNEDLKGAIEMEKKANSKMKIKLQRELASVREAIRIRKEIAVVRGAVKVNRVAEGEDLYGDDMEPSAEKAFVKEED</sequence>
<dbReference type="Pfam" id="PF11913">
    <property type="entry name" value="DUF3431"/>
    <property type="match status" value="1"/>
</dbReference>
<dbReference type="PANTHER" id="PTHR37490">
    <property type="entry name" value="EXPRESSED PROTEIN"/>
    <property type="match status" value="1"/>
</dbReference>
<feature type="compositionally biased region" description="Acidic residues" evidence="1">
    <location>
        <begin position="385"/>
        <end position="397"/>
    </location>
</feature>
<evidence type="ECO:0000313" key="2">
    <source>
        <dbReference type="EMBL" id="TVY30823.1"/>
    </source>
</evidence>
<evidence type="ECO:0000313" key="3">
    <source>
        <dbReference type="Proteomes" id="UP000431533"/>
    </source>
</evidence>
<dbReference type="AlphaFoldDB" id="A0A8H8U403"/>
<keyword evidence="3" id="KW-1185">Reference proteome</keyword>
<dbReference type="RefSeq" id="XP_031009608.1">
    <property type="nucleotide sequence ID" value="XM_031145396.1"/>
</dbReference>
<feature type="region of interest" description="Disordered" evidence="1">
    <location>
        <begin position="373"/>
        <end position="399"/>
    </location>
</feature>
<dbReference type="InterPro" id="IPR021838">
    <property type="entry name" value="DUF3431"/>
</dbReference>